<keyword evidence="2" id="KW-1003">Cell membrane</keyword>
<evidence type="ECO:0000256" key="5">
    <source>
        <dbReference type="ARBA" id="ARBA00023136"/>
    </source>
</evidence>
<dbReference type="Pfam" id="PF09851">
    <property type="entry name" value="SHOCT"/>
    <property type="match status" value="1"/>
</dbReference>
<evidence type="ECO:0000256" key="2">
    <source>
        <dbReference type="ARBA" id="ARBA00022475"/>
    </source>
</evidence>
<comment type="subcellular location">
    <subcellularLocation>
        <location evidence="1">Cell membrane</location>
        <topology evidence="1">Multi-pass membrane protein</topology>
    </subcellularLocation>
</comment>
<organism evidence="10 11">
    <name type="scientific">Pseudonocardia broussonetiae</name>
    <dbReference type="NCBI Taxonomy" id="2736640"/>
    <lineage>
        <taxon>Bacteria</taxon>
        <taxon>Bacillati</taxon>
        <taxon>Actinomycetota</taxon>
        <taxon>Actinomycetes</taxon>
        <taxon>Pseudonocardiales</taxon>
        <taxon>Pseudonocardiaceae</taxon>
        <taxon>Pseudonocardia</taxon>
    </lineage>
</organism>
<dbReference type="Proteomes" id="UP000505377">
    <property type="component" value="Chromosome"/>
</dbReference>
<keyword evidence="3 7" id="KW-0812">Transmembrane</keyword>
<protein>
    <submittedName>
        <fullName evidence="10">SHOCT domain-containing protein</fullName>
    </submittedName>
</protein>
<evidence type="ECO:0000256" key="7">
    <source>
        <dbReference type="SAM" id="Phobius"/>
    </source>
</evidence>
<reference evidence="10 11" key="1">
    <citation type="submission" date="2020-05" db="EMBL/GenBank/DDBJ databases">
        <authorList>
            <person name="Mo P."/>
        </authorList>
    </citation>
    <scope>NUCLEOTIDE SEQUENCE [LARGE SCALE GENOMIC DNA]</scope>
    <source>
        <strain evidence="10 11">Gen01</strain>
    </source>
</reference>
<keyword evidence="11" id="KW-1185">Reference proteome</keyword>
<dbReference type="RefSeq" id="WP_172164411.1">
    <property type="nucleotide sequence ID" value="NZ_CP053564.1"/>
</dbReference>
<evidence type="ECO:0000256" key="3">
    <source>
        <dbReference type="ARBA" id="ARBA00022692"/>
    </source>
</evidence>
<keyword evidence="5 7" id="KW-0472">Membrane</keyword>
<evidence type="ECO:0000313" key="10">
    <source>
        <dbReference type="EMBL" id="QJY49194.1"/>
    </source>
</evidence>
<gene>
    <name evidence="10" type="ORF">HOP40_28410</name>
</gene>
<feature type="domain" description="SHOCT" evidence="8">
    <location>
        <begin position="99"/>
        <end position="126"/>
    </location>
</feature>
<dbReference type="InterPro" id="IPR018649">
    <property type="entry name" value="SHOCT"/>
</dbReference>
<dbReference type="EMBL" id="CP053564">
    <property type="protein sequence ID" value="QJY49194.1"/>
    <property type="molecule type" value="Genomic_DNA"/>
</dbReference>
<evidence type="ECO:0000256" key="4">
    <source>
        <dbReference type="ARBA" id="ARBA00022989"/>
    </source>
</evidence>
<accession>A0A6M6JM76</accession>
<name>A0A6M6JM76_9PSEU</name>
<evidence type="ECO:0000259" key="8">
    <source>
        <dbReference type="Pfam" id="PF09851"/>
    </source>
</evidence>
<dbReference type="KEGG" id="pbro:HOP40_28410"/>
<evidence type="ECO:0000256" key="1">
    <source>
        <dbReference type="ARBA" id="ARBA00004651"/>
    </source>
</evidence>
<keyword evidence="4 7" id="KW-1133">Transmembrane helix</keyword>
<evidence type="ECO:0000259" key="9">
    <source>
        <dbReference type="Pfam" id="PF13396"/>
    </source>
</evidence>
<feature type="domain" description="Cardiolipin synthase N-terminal" evidence="9">
    <location>
        <begin position="18"/>
        <end position="63"/>
    </location>
</feature>
<evidence type="ECO:0000313" key="11">
    <source>
        <dbReference type="Proteomes" id="UP000505377"/>
    </source>
</evidence>
<dbReference type="GO" id="GO:0005886">
    <property type="term" value="C:plasma membrane"/>
    <property type="evidence" value="ECO:0007669"/>
    <property type="project" value="UniProtKB-SubCell"/>
</dbReference>
<dbReference type="AlphaFoldDB" id="A0A6M6JM76"/>
<sequence>MSFWDLVLTMFWFMLLFAWIGLLISIFGDIMRDHRMSGWAKAGWTLFLLLIPWLGALVYLIVRGRSMNERAAARESQQREAFDHYVRETARTPAPSTAEEIGKLADLRDRGTLTTEEFAQAKAKALGAGPAPARASRHEQQAVPAGT</sequence>
<dbReference type="InterPro" id="IPR027379">
    <property type="entry name" value="CLS_N"/>
</dbReference>
<feature type="transmembrane region" description="Helical" evidence="7">
    <location>
        <begin position="42"/>
        <end position="62"/>
    </location>
</feature>
<feature type="region of interest" description="Disordered" evidence="6">
    <location>
        <begin position="124"/>
        <end position="147"/>
    </location>
</feature>
<dbReference type="Pfam" id="PF13396">
    <property type="entry name" value="PLDc_N"/>
    <property type="match status" value="1"/>
</dbReference>
<feature type="compositionally biased region" description="Low complexity" evidence="6">
    <location>
        <begin position="124"/>
        <end position="134"/>
    </location>
</feature>
<feature type="transmembrane region" description="Helical" evidence="7">
    <location>
        <begin position="6"/>
        <end position="30"/>
    </location>
</feature>
<proteinExistence type="predicted"/>
<evidence type="ECO:0000256" key="6">
    <source>
        <dbReference type="SAM" id="MobiDB-lite"/>
    </source>
</evidence>